<feature type="region of interest" description="Disordered" evidence="2">
    <location>
        <begin position="28"/>
        <end position="63"/>
    </location>
</feature>
<accession>A0A814DP53</accession>
<dbReference type="Proteomes" id="UP000663879">
    <property type="component" value="Unassembled WGS sequence"/>
</dbReference>
<organism evidence="3 4">
    <name type="scientific">Brachionus calyciflorus</name>
    <dbReference type="NCBI Taxonomy" id="104777"/>
    <lineage>
        <taxon>Eukaryota</taxon>
        <taxon>Metazoa</taxon>
        <taxon>Spiralia</taxon>
        <taxon>Gnathifera</taxon>
        <taxon>Rotifera</taxon>
        <taxon>Eurotatoria</taxon>
        <taxon>Monogononta</taxon>
        <taxon>Pseudotrocha</taxon>
        <taxon>Ploima</taxon>
        <taxon>Brachionidae</taxon>
        <taxon>Brachionus</taxon>
    </lineage>
</organism>
<feature type="compositionally biased region" description="Polar residues" evidence="2">
    <location>
        <begin position="136"/>
        <end position="145"/>
    </location>
</feature>
<evidence type="ECO:0000256" key="2">
    <source>
        <dbReference type="SAM" id="MobiDB-lite"/>
    </source>
</evidence>
<name>A0A814DP53_9BILA</name>
<feature type="region of interest" description="Disordered" evidence="2">
    <location>
        <begin position="135"/>
        <end position="175"/>
    </location>
</feature>
<dbReference type="AlphaFoldDB" id="A0A814DP53"/>
<feature type="region of interest" description="Disordered" evidence="2">
    <location>
        <begin position="194"/>
        <end position="217"/>
    </location>
</feature>
<feature type="coiled-coil region" evidence="1">
    <location>
        <begin position="354"/>
        <end position="381"/>
    </location>
</feature>
<comment type="caution">
    <text evidence="3">The sequence shown here is derived from an EMBL/GenBank/DDBJ whole genome shotgun (WGS) entry which is preliminary data.</text>
</comment>
<reference evidence="3" key="1">
    <citation type="submission" date="2021-02" db="EMBL/GenBank/DDBJ databases">
        <authorList>
            <person name="Nowell W R."/>
        </authorList>
    </citation>
    <scope>NUCLEOTIDE SEQUENCE</scope>
    <source>
        <strain evidence="3">Ploen Becks lab</strain>
    </source>
</reference>
<evidence type="ECO:0000313" key="4">
    <source>
        <dbReference type="Proteomes" id="UP000663879"/>
    </source>
</evidence>
<protein>
    <submittedName>
        <fullName evidence="3">Uncharacterized protein</fullName>
    </submittedName>
</protein>
<dbReference type="EMBL" id="CAJNOC010002953">
    <property type="protein sequence ID" value="CAF0959787.1"/>
    <property type="molecule type" value="Genomic_DNA"/>
</dbReference>
<dbReference type="OrthoDB" id="10047222at2759"/>
<gene>
    <name evidence="3" type="ORF">OXX778_LOCUS14385</name>
</gene>
<feature type="compositionally biased region" description="Low complexity" evidence="2">
    <location>
        <begin position="146"/>
        <end position="168"/>
    </location>
</feature>
<keyword evidence="1" id="KW-0175">Coiled coil</keyword>
<proteinExistence type="predicted"/>
<sequence length="381" mass="43184">MNERYEHDSGENLKNNFYSISKLMNEKQSNSNSHLDEENSSLLNEKEVEQDLNDSHNSNSESSIECDLNEYIKSKIGSYLNELNQSREDFDRITKQIIEKTQSKYSLIPRNQIVKLVKKALSLYDLEYSLSECESNSPEIKQSRASSSSGYNSIPSPSSSSSSNSSQKHSLKSDFKNNSKKLKTEFLKNNLFDPKTLTSKPQLSNNNNNNMTSTPPLNSFPTWNSNLFDPEFLRMAANSNPLLRFPDLNSFNPYLNNLNQYSNLFRPNVTPSQQFPISPQAQNLTKKETPVVETTSKITPVPNQNGLNKLQSMRLQPNKNDNNLASALASSKFKLSSKLSKLSSTEIQTVKSLINSYRESAAFLSRSADELEQLINEYHDN</sequence>
<evidence type="ECO:0000313" key="3">
    <source>
        <dbReference type="EMBL" id="CAF0959787.1"/>
    </source>
</evidence>
<evidence type="ECO:0000256" key="1">
    <source>
        <dbReference type="SAM" id="Coils"/>
    </source>
</evidence>
<keyword evidence="4" id="KW-1185">Reference proteome</keyword>